<keyword evidence="6" id="KW-1185">Reference proteome</keyword>
<evidence type="ECO:0000256" key="2">
    <source>
        <dbReference type="SAM" id="MobiDB-lite"/>
    </source>
</evidence>
<keyword evidence="3" id="KW-0812">Transmembrane</keyword>
<feature type="compositionally biased region" description="Polar residues" evidence="2">
    <location>
        <begin position="31"/>
        <end position="53"/>
    </location>
</feature>
<evidence type="ECO:0000256" key="1">
    <source>
        <dbReference type="SAM" id="Coils"/>
    </source>
</evidence>
<protein>
    <submittedName>
        <fullName evidence="5">Sporulation domain protein</fullName>
    </submittedName>
</protein>
<dbReference type="EMBL" id="CP001999">
    <property type="protein sequence ID" value="ADG92589.1"/>
    <property type="molecule type" value="Genomic_DNA"/>
</dbReference>
<proteinExistence type="predicted"/>
<dbReference type="STRING" id="572480.Arnit_0925"/>
<gene>
    <name evidence="5" type="ordered locus">Arnit_0925</name>
</gene>
<feature type="coiled-coil region" evidence="1">
    <location>
        <begin position="144"/>
        <end position="171"/>
    </location>
</feature>
<feature type="region of interest" description="Disordered" evidence="2">
    <location>
        <begin position="30"/>
        <end position="53"/>
    </location>
</feature>
<dbReference type="OrthoDB" id="5348858at2"/>
<dbReference type="Pfam" id="PF05036">
    <property type="entry name" value="SPOR"/>
    <property type="match status" value="1"/>
</dbReference>
<dbReference type="Gene3D" id="3.30.70.1070">
    <property type="entry name" value="Sporulation related repeat"/>
    <property type="match status" value="1"/>
</dbReference>
<evidence type="ECO:0000259" key="4">
    <source>
        <dbReference type="PROSITE" id="PS51724"/>
    </source>
</evidence>
<dbReference type="RefSeq" id="WP_013134734.1">
    <property type="nucleotide sequence ID" value="NC_014166.1"/>
</dbReference>
<evidence type="ECO:0000256" key="3">
    <source>
        <dbReference type="SAM" id="Phobius"/>
    </source>
</evidence>
<dbReference type="KEGG" id="ant:Arnit_0925"/>
<sequence>MEIKGEDFIKNVQIKREQTELEERLMELESQAKNINSSSKNPYEQNNPYASNDNFTYEEEVNKTESELDDILLGASNSSQNKDNKKKYIVLGLVLAVLFLITIIIFRLLDNQTKVEDDSLTKKETIEQDKPLNDNIEQQYQKIVNEKLKSIEDLNNKTEKQNKDITEAMDLNNIQKEEKKVEAPKPLEKDVEKVKELKKDIFNVESKTTEKKVETPKAVVKKPIVKKEVVKPTPKPVVKTTKKVLTNEPSGTFIQVGAFSKNIDKKYMDNLRKSKFKYVFYKVNVKGTTFTKVLVGPFKSRSDAINNMNNVKSKLNISSAFIMKF</sequence>
<dbReference type="InterPro" id="IPR007730">
    <property type="entry name" value="SPOR-like_dom"/>
</dbReference>
<keyword evidence="1" id="KW-0175">Coiled coil</keyword>
<reference evidence="5 6" key="1">
    <citation type="journal article" date="2010" name="Stand. Genomic Sci.">
        <title>Complete genome sequence of Arcobacter nitrofigilis type strain (CI).</title>
        <authorList>
            <person name="Pati A."/>
            <person name="Gronow S."/>
            <person name="Lapidus A."/>
            <person name="Copeland A."/>
            <person name="Glavina Del Rio T."/>
            <person name="Nolan M."/>
            <person name="Lucas S."/>
            <person name="Tice H."/>
            <person name="Cheng J.F."/>
            <person name="Han C."/>
            <person name="Chertkov O."/>
            <person name="Bruce D."/>
            <person name="Tapia R."/>
            <person name="Goodwin L."/>
            <person name="Pitluck S."/>
            <person name="Liolios K."/>
            <person name="Ivanova N."/>
            <person name="Mavromatis K."/>
            <person name="Chen A."/>
            <person name="Palaniappan K."/>
            <person name="Land M."/>
            <person name="Hauser L."/>
            <person name="Chang Y.J."/>
            <person name="Jeffries C.D."/>
            <person name="Detter J.C."/>
            <person name="Rohde M."/>
            <person name="Goker M."/>
            <person name="Bristow J."/>
            <person name="Eisen J.A."/>
            <person name="Markowitz V."/>
            <person name="Hugenholtz P."/>
            <person name="Klenk H.P."/>
            <person name="Kyrpides N.C."/>
        </authorList>
    </citation>
    <scope>NUCLEOTIDE SEQUENCE [LARGE SCALE GENOMIC DNA]</scope>
    <source>
        <strain evidence="6">ATCC 33309 / DSM 7299 / CCUG 15893 / LMG 7604 / NCTC 12251 / CI</strain>
    </source>
</reference>
<accession>D5V307</accession>
<dbReference type="eggNOG" id="COG3087">
    <property type="taxonomic scope" value="Bacteria"/>
</dbReference>
<dbReference type="InterPro" id="IPR036680">
    <property type="entry name" value="SPOR-like_sf"/>
</dbReference>
<dbReference type="HOGENOM" id="CLU_854282_0_0_7"/>
<dbReference type="PROSITE" id="PS51724">
    <property type="entry name" value="SPOR"/>
    <property type="match status" value="1"/>
</dbReference>
<keyword evidence="3" id="KW-1133">Transmembrane helix</keyword>
<dbReference type="SUPFAM" id="SSF110997">
    <property type="entry name" value="Sporulation related repeat"/>
    <property type="match status" value="1"/>
</dbReference>
<evidence type="ECO:0000313" key="5">
    <source>
        <dbReference type="EMBL" id="ADG92589.1"/>
    </source>
</evidence>
<dbReference type="GO" id="GO:0042834">
    <property type="term" value="F:peptidoglycan binding"/>
    <property type="evidence" value="ECO:0007669"/>
    <property type="project" value="InterPro"/>
</dbReference>
<feature type="domain" description="SPOR" evidence="4">
    <location>
        <begin position="246"/>
        <end position="324"/>
    </location>
</feature>
<organism evidence="5 6">
    <name type="scientific">Arcobacter nitrofigilis (strain ATCC 33309 / DSM 7299 / CCUG 15893 / LMG 7604 / NCTC 12251 / CI)</name>
    <name type="common">Campylobacter nitrofigilis</name>
    <dbReference type="NCBI Taxonomy" id="572480"/>
    <lineage>
        <taxon>Bacteria</taxon>
        <taxon>Pseudomonadati</taxon>
        <taxon>Campylobacterota</taxon>
        <taxon>Epsilonproteobacteria</taxon>
        <taxon>Campylobacterales</taxon>
        <taxon>Arcobacteraceae</taxon>
        <taxon>Arcobacter</taxon>
    </lineage>
</organism>
<evidence type="ECO:0000313" key="6">
    <source>
        <dbReference type="Proteomes" id="UP000000939"/>
    </source>
</evidence>
<dbReference type="AlphaFoldDB" id="D5V307"/>
<keyword evidence="3" id="KW-0472">Membrane</keyword>
<feature type="transmembrane region" description="Helical" evidence="3">
    <location>
        <begin position="88"/>
        <end position="109"/>
    </location>
</feature>
<name>D5V307_ARCNC</name>
<dbReference type="Proteomes" id="UP000000939">
    <property type="component" value="Chromosome"/>
</dbReference>